<feature type="chain" id="PRO_5012142082" description="Calcium-dependent cell adhesion molecule N-terminal domain-containing protein" evidence="1">
    <location>
        <begin position="30"/>
        <end position="149"/>
    </location>
</feature>
<dbReference type="InterPro" id="IPR011024">
    <property type="entry name" value="G_crystallin-like"/>
</dbReference>
<evidence type="ECO:0000313" key="3">
    <source>
        <dbReference type="EMBL" id="SJM92171.1"/>
    </source>
</evidence>
<dbReference type="InterPro" id="IPR015059">
    <property type="entry name" value="Ca_cell_adhesion_N_dom"/>
</dbReference>
<name>A0A1R4H815_9GAMM</name>
<dbReference type="OrthoDB" id="5567980at2"/>
<dbReference type="Proteomes" id="UP000195442">
    <property type="component" value="Unassembled WGS sequence"/>
</dbReference>
<feature type="signal peptide" evidence="1">
    <location>
        <begin position="1"/>
        <end position="29"/>
    </location>
</feature>
<dbReference type="Gene3D" id="2.60.20.10">
    <property type="entry name" value="Crystallins"/>
    <property type="match status" value="1"/>
</dbReference>
<dbReference type="GO" id="GO:0016020">
    <property type="term" value="C:membrane"/>
    <property type="evidence" value="ECO:0007669"/>
    <property type="project" value="InterPro"/>
</dbReference>
<keyword evidence="4" id="KW-1185">Reference proteome</keyword>
<dbReference type="RefSeq" id="WP_087146852.1">
    <property type="nucleotide sequence ID" value="NZ_FUKJ01000175.1"/>
</dbReference>
<organism evidence="3 4">
    <name type="scientific">Crenothrix polyspora</name>
    <dbReference type="NCBI Taxonomy" id="360316"/>
    <lineage>
        <taxon>Bacteria</taxon>
        <taxon>Pseudomonadati</taxon>
        <taxon>Pseudomonadota</taxon>
        <taxon>Gammaproteobacteria</taxon>
        <taxon>Methylococcales</taxon>
        <taxon>Crenotrichaceae</taxon>
        <taxon>Crenothrix</taxon>
    </lineage>
</organism>
<evidence type="ECO:0000259" key="2">
    <source>
        <dbReference type="Pfam" id="PF08964"/>
    </source>
</evidence>
<evidence type="ECO:0000256" key="1">
    <source>
        <dbReference type="SAM" id="SignalP"/>
    </source>
</evidence>
<proteinExistence type="predicted"/>
<dbReference type="GO" id="GO:0098609">
    <property type="term" value="P:cell-cell adhesion"/>
    <property type="evidence" value="ECO:0007669"/>
    <property type="project" value="InterPro"/>
</dbReference>
<sequence>MNKIQLVSRSFKTVVVAIVLLGAAFNAYAVDQDCWADFFEEPQYAGKHLFIEGATQLADLNNVNGDNWDKRIHSLKVGPKAKVTVYQNPLFKLTEPEAAKNPDLLRSLGVTEQDAKEDSELIFIANAKIHDLGDFNFHKKIRSLKVECL</sequence>
<dbReference type="EMBL" id="FUKJ01000175">
    <property type="protein sequence ID" value="SJM92171.1"/>
    <property type="molecule type" value="Genomic_DNA"/>
</dbReference>
<feature type="domain" description="Calcium-dependent cell adhesion molecule N-terminal" evidence="2">
    <location>
        <begin position="33"/>
        <end position="89"/>
    </location>
</feature>
<dbReference type="AlphaFoldDB" id="A0A1R4H815"/>
<dbReference type="Pfam" id="PF08964">
    <property type="entry name" value="Crystall_3"/>
    <property type="match status" value="1"/>
</dbReference>
<protein>
    <recommendedName>
        <fullName evidence="2">Calcium-dependent cell adhesion molecule N-terminal domain-containing protein</fullName>
    </recommendedName>
</protein>
<accession>A0A1R4H815</accession>
<evidence type="ECO:0000313" key="4">
    <source>
        <dbReference type="Proteomes" id="UP000195442"/>
    </source>
</evidence>
<reference evidence="4" key="1">
    <citation type="submission" date="2017-02" db="EMBL/GenBank/DDBJ databases">
        <authorList>
            <person name="Daims H."/>
        </authorList>
    </citation>
    <scope>NUCLEOTIDE SEQUENCE [LARGE SCALE GENOMIC DNA]</scope>
</reference>
<dbReference type="SUPFAM" id="SSF49695">
    <property type="entry name" value="gamma-Crystallin-like"/>
    <property type="match status" value="1"/>
</dbReference>
<keyword evidence="1" id="KW-0732">Signal</keyword>
<gene>
    <name evidence="3" type="ORF">CRENPOLYSF2_2560029</name>
</gene>